<reference evidence="1" key="1">
    <citation type="journal article" date="2014" name="Nat. Commun.">
        <title>The tobacco genome sequence and its comparison with those of tomato and potato.</title>
        <authorList>
            <person name="Sierro N."/>
            <person name="Battey J.N."/>
            <person name="Ouadi S."/>
            <person name="Bakaher N."/>
            <person name="Bovet L."/>
            <person name="Willig A."/>
            <person name="Goepfert S."/>
            <person name="Peitsch M.C."/>
            <person name="Ivanov N.V."/>
        </authorList>
    </citation>
    <scope>NUCLEOTIDE SEQUENCE [LARGE SCALE GENOMIC DNA]</scope>
</reference>
<evidence type="ECO:0000313" key="2">
    <source>
        <dbReference type="RefSeq" id="XP_016439575.1"/>
    </source>
</evidence>
<dbReference type="PaxDb" id="4097-A0A1S3XHX7"/>
<dbReference type="Proteomes" id="UP000790787">
    <property type="component" value="Chromosome 15"/>
</dbReference>
<proteinExistence type="predicted"/>
<dbReference type="STRING" id="4097.A0A1S3XHX7"/>
<reference evidence="2" key="2">
    <citation type="submission" date="2025-08" db="UniProtKB">
        <authorList>
            <consortium name="RefSeq"/>
        </authorList>
    </citation>
    <scope>IDENTIFICATION</scope>
    <source>
        <tissue evidence="2">Leaf</tissue>
    </source>
</reference>
<organism evidence="1 2">
    <name type="scientific">Nicotiana tabacum</name>
    <name type="common">Common tobacco</name>
    <dbReference type="NCBI Taxonomy" id="4097"/>
    <lineage>
        <taxon>Eukaryota</taxon>
        <taxon>Viridiplantae</taxon>
        <taxon>Streptophyta</taxon>
        <taxon>Embryophyta</taxon>
        <taxon>Tracheophyta</taxon>
        <taxon>Spermatophyta</taxon>
        <taxon>Magnoliopsida</taxon>
        <taxon>eudicotyledons</taxon>
        <taxon>Gunneridae</taxon>
        <taxon>Pentapetalae</taxon>
        <taxon>asterids</taxon>
        <taxon>lamiids</taxon>
        <taxon>Solanales</taxon>
        <taxon>Solanaceae</taxon>
        <taxon>Nicotianoideae</taxon>
        <taxon>Nicotianeae</taxon>
        <taxon>Nicotiana</taxon>
    </lineage>
</organism>
<gene>
    <name evidence="2" type="primary">LOC107765442</name>
</gene>
<dbReference type="KEGG" id="nta:107765442"/>
<dbReference type="OrthoDB" id="1302579at2759"/>
<sequence length="223" mass="25885">MFQIVKKLKLLKKNLRILNTNHSKTIEDEAKEDRMALHQVQYLLQVNPMDFELQLREKALYQKFRNSSYLDEMHLQQKIKATWIQLGDDNTSYFYSVIKHMKLKQAETQLKNEQGEWEHNPNNIAQLFVEYYEGLLGHTTTSRIHAFMITSKDVKEAIFQIDCNKSPSPDGYGSGFFKAAWPVIGQDISEVVLDFFQNGKLLKLINSTIIALIPKVDAPEYAN</sequence>
<keyword evidence="1" id="KW-1185">Reference proteome</keyword>
<protein>
    <submittedName>
        <fullName evidence="2">Uncharacterized protein LOC107765442</fullName>
    </submittedName>
</protein>
<evidence type="ECO:0000313" key="1">
    <source>
        <dbReference type="Proteomes" id="UP000790787"/>
    </source>
</evidence>
<dbReference type="AlphaFoldDB" id="A0A1S3XHX7"/>
<dbReference type="RefSeq" id="XP_016439575.1">
    <property type="nucleotide sequence ID" value="XM_016584089.1"/>
</dbReference>
<name>A0A1S3XHX7_TOBAC</name>
<accession>A0A1S3XHX7</accession>
<dbReference type="GeneID" id="107765442"/>